<evidence type="ECO:0000256" key="1">
    <source>
        <dbReference type="ARBA" id="ARBA00010857"/>
    </source>
</evidence>
<dbReference type="PaxDb" id="273075-Ta1020"/>
<dbReference type="Gene3D" id="1.10.472.10">
    <property type="entry name" value="Cyclin-like"/>
    <property type="match status" value="2"/>
</dbReference>
<keyword evidence="3" id="KW-0677">Repeat</keyword>
<keyword evidence="4" id="KW-0805">Transcription regulation</keyword>
<dbReference type="GO" id="GO:0097550">
    <property type="term" value="C:transcription preinitiation complex"/>
    <property type="evidence" value="ECO:0007669"/>
    <property type="project" value="TreeGrafter"/>
</dbReference>
<dbReference type="KEGG" id="tac:Ta1020"/>
<gene>
    <name evidence="7" type="ordered locus">Ta1020</name>
</gene>
<evidence type="ECO:0000256" key="4">
    <source>
        <dbReference type="ARBA" id="ARBA00023015"/>
    </source>
</evidence>
<dbReference type="Pfam" id="PF00382">
    <property type="entry name" value="TFIIB"/>
    <property type="match status" value="2"/>
</dbReference>
<dbReference type="PRINTS" id="PR00685">
    <property type="entry name" value="TIFACTORIIB"/>
</dbReference>
<proteinExistence type="inferred from homology"/>
<protein>
    <recommendedName>
        <fullName evidence="2">Transcription initiation factor IIB</fullName>
    </recommendedName>
</protein>
<dbReference type="eggNOG" id="arCOG01981">
    <property type="taxonomic scope" value="Archaea"/>
</dbReference>
<feature type="domain" description="Cyclin-like" evidence="6">
    <location>
        <begin position="138"/>
        <end position="219"/>
    </location>
</feature>
<evidence type="ECO:0000259" key="6">
    <source>
        <dbReference type="SMART" id="SM00385"/>
    </source>
</evidence>
<evidence type="ECO:0000256" key="2">
    <source>
        <dbReference type="ARBA" id="ARBA00013932"/>
    </source>
</evidence>
<dbReference type="EnsemblBacteria" id="CAC12149">
    <property type="protein sequence ID" value="CAC12149"/>
    <property type="gene ID" value="CAC12149"/>
</dbReference>
<keyword evidence="5" id="KW-0804">Transcription</keyword>
<dbReference type="InterPro" id="IPR013763">
    <property type="entry name" value="Cyclin-like_dom"/>
</dbReference>
<reference evidence="7 8" key="1">
    <citation type="journal article" date="2000" name="Nature">
        <title>The genome sequence of the thermoacidophilic scavenger Thermoplasma acidophilum.</title>
        <authorList>
            <person name="Ruepp A."/>
            <person name="Graml W."/>
            <person name="Santos-Martinez M.L."/>
            <person name="Koretke K.K."/>
            <person name="Volker C."/>
            <person name="Mewes H.W."/>
            <person name="Frishman D."/>
            <person name="Stocker S."/>
            <person name="Lupas A.N."/>
            <person name="Baumeister W."/>
        </authorList>
    </citation>
    <scope>NUCLEOTIDE SEQUENCE [LARGE SCALE GENOMIC DNA]</scope>
    <source>
        <strain evidence="8">ATCC 25905 / DSM 1728 / JCM 9062 / NBRC 15155 / AMRC-C165</strain>
    </source>
</reference>
<dbReference type="GO" id="GO:0017025">
    <property type="term" value="F:TBP-class protein binding"/>
    <property type="evidence" value="ECO:0007669"/>
    <property type="project" value="InterPro"/>
</dbReference>
<sequence length="228" mass="25887">MERPETDLDRDELVSSFLGRLKRYKGLRIPENISKDENLNRIAPYLKRSGLMADLPENVIVDALKLYLESSSRGVSRGRGCVAVLAACLLIASRRQANPMTLKYIARSMHTDPSRVWRTENAIVKNMKTPSISARPMDFVERYSELLNVDNDVRSEAIALVQQFSREMRIMRKAPSTIAISAIYLASERLSKHLVQRYVVKKTGITEVTLIKTYKEMAEYLSMGTADT</sequence>
<dbReference type="InterPro" id="IPR023486">
    <property type="entry name" value="TFIIB_CS"/>
</dbReference>
<dbReference type="PROSITE" id="PS00782">
    <property type="entry name" value="TFIIB"/>
    <property type="match status" value="1"/>
</dbReference>
<dbReference type="RefSeq" id="WP_010901431.1">
    <property type="nucleotide sequence ID" value="NC_002578.1"/>
</dbReference>
<dbReference type="InParanoid" id="Q9HJE9"/>
<dbReference type="SMART" id="SM00385">
    <property type="entry name" value="CYCLIN"/>
    <property type="match status" value="1"/>
</dbReference>
<evidence type="ECO:0000256" key="3">
    <source>
        <dbReference type="ARBA" id="ARBA00022737"/>
    </source>
</evidence>
<dbReference type="CDD" id="cd00043">
    <property type="entry name" value="CYCLIN_SF"/>
    <property type="match status" value="1"/>
</dbReference>
<dbReference type="AlphaFoldDB" id="Q9HJE9"/>
<dbReference type="OrthoDB" id="56686at2157"/>
<evidence type="ECO:0000256" key="5">
    <source>
        <dbReference type="ARBA" id="ARBA00023163"/>
    </source>
</evidence>
<keyword evidence="8" id="KW-1185">Reference proteome</keyword>
<dbReference type="GO" id="GO:0070897">
    <property type="term" value="P:transcription preinitiation complex assembly"/>
    <property type="evidence" value="ECO:0007669"/>
    <property type="project" value="InterPro"/>
</dbReference>
<dbReference type="EMBL" id="AL445066">
    <property type="protein sequence ID" value="CAC12149.1"/>
    <property type="molecule type" value="Genomic_DNA"/>
</dbReference>
<name>Q9HJE9_THEAC</name>
<dbReference type="Proteomes" id="UP000001024">
    <property type="component" value="Chromosome"/>
</dbReference>
<dbReference type="InterPro" id="IPR000812">
    <property type="entry name" value="TFIIB"/>
</dbReference>
<dbReference type="SUPFAM" id="SSF47954">
    <property type="entry name" value="Cyclin-like"/>
    <property type="match status" value="2"/>
</dbReference>
<evidence type="ECO:0000313" key="8">
    <source>
        <dbReference type="Proteomes" id="UP000001024"/>
    </source>
</evidence>
<dbReference type="PANTHER" id="PTHR11618">
    <property type="entry name" value="TRANSCRIPTION INITIATION FACTOR IIB-RELATED"/>
    <property type="match status" value="1"/>
</dbReference>
<dbReference type="InterPro" id="IPR013150">
    <property type="entry name" value="TFIIB_cyclin"/>
</dbReference>
<accession>Q9HJE9</accession>
<dbReference type="HOGENOM" id="CLU_1232827_0_0_2"/>
<dbReference type="InterPro" id="IPR036915">
    <property type="entry name" value="Cyclin-like_sf"/>
</dbReference>
<organism evidence="7 8">
    <name type="scientific">Thermoplasma acidophilum (strain ATCC 25905 / DSM 1728 / JCM 9062 / NBRC 15155 / AMRC-C165)</name>
    <dbReference type="NCBI Taxonomy" id="273075"/>
    <lineage>
        <taxon>Archaea</taxon>
        <taxon>Methanobacteriati</taxon>
        <taxon>Thermoplasmatota</taxon>
        <taxon>Thermoplasmata</taxon>
        <taxon>Thermoplasmatales</taxon>
        <taxon>Thermoplasmataceae</taxon>
        <taxon>Thermoplasma</taxon>
    </lineage>
</organism>
<comment type="similarity">
    <text evidence="1">Belongs to the TFIIB family.</text>
</comment>
<dbReference type="STRING" id="273075.gene:9572240"/>
<dbReference type="PANTHER" id="PTHR11618:SF13">
    <property type="entry name" value="TRANSCRIPTION INITIATION FACTOR IIB"/>
    <property type="match status" value="1"/>
</dbReference>
<evidence type="ECO:0000313" key="7">
    <source>
        <dbReference type="EMBL" id="CAC12149.1"/>
    </source>
</evidence>